<organism evidence="2 3">
    <name type="scientific">Saccharomonospora amisosensis</name>
    <dbReference type="NCBI Taxonomy" id="1128677"/>
    <lineage>
        <taxon>Bacteria</taxon>
        <taxon>Bacillati</taxon>
        <taxon>Actinomycetota</taxon>
        <taxon>Actinomycetes</taxon>
        <taxon>Pseudonocardiales</taxon>
        <taxon>Pseudonocardiaceae</taxon>
        <taxon>Saccharomonospora</taxon>
    </lineage>
</organism>
<reference evidence="2 3" key="1">
    <citation type="submission" date="2020-03" db="EMBL/GenBank/DDBJ databases">
        <title>Sequencing the genomes of 1000 actinobacteria strains.</title>
        <authorList>
            <person name="Klenk H.-P."/>
        </authorList>
    </citation>
    <scope>NUCLEOTIDE SEQUENCE [LARGE SCALE GENOMIC DNA]</scope>
    <source>
        <strain evidence="2 3">DSM 45685</strain>
    </source>
</reference>
<accession>A0A7X5UQ15</accession>
<evidence type="ECO:0000313" key="3">
    <source>
        <dbReference type="Proteomes" id="UP000545493"/>
    </source>
</evidence>
<protein>
    <submittedName>
        <fullName evidence="2">Uncharacterized protein</fullName>
    </submittedName>
</protein>
<dbReference type="AlphaFoldDB" id="A0A7X5UQ15"/>
<dbReference type="Proteomes" id="UP000545493">
    <property type="component" value="Unassembled WGS sequence"/>
</dbReference>
<keyword evidence="3" id="KW-1185">Reference proteome</keyword>
<comment type="caution">
    <text evidence="2">The sequence shown here is derived from an EMBL/GenBank/DDBJ whole genome shotgun (WGS) entry which is preliminary data.</text>
</comment>
<gene>
    <name evidence="2" type="ORF">FHU38_002468</name>
</gene>
<evidence type="ECO:0000256" key="1">
    <source>
        <dbReference type="SAM" id="MobiDB-lite"/>
    </source>
</evidence>
<dbReference type="EMBL" id="JAAOYM010000001">
    <property type="protein sequence ID" value="NIJ12124.1"/>
    <property type="molecule type" value="Genomic_DNA"/>
</dbReference>
<evidence type="ECO:0000313" key="2">
    <source>
        <dbReference type="EMBL" id="NIJ12124.1"/>
    </source>
</evidence>
<sequence>MVGPNGSGLAFDEGEAGGLGSACEEGRHGFGTAELADGYRVGIEEVEQGVEITASRRREERRDDLPFR</sequence>
<feature type="region of interest" description="Disordered" evidence="1">
    <location>
        <begin position="1"/>
        <end position="27"/>
    </location>
</feature>
<proteinExistence type="predicted"/>
<name>A0A7X5UQ15_9PSEU</name>